<accession>A0A4R8WI74</accession>
<feature type="active site" description="Proton donor/acceptor" evidence="1">
    <location>
        <position position="127"/>
    </location>
</feature>
<evidence type="ECO:0000256" key="3">
    <source>
        <dbReference type="SAM" id="MobiDB-lite"/>
    </source>
</evidence>
<evidence type="ECO:0000256" key="1">
    <source>
        <dbReference type="PIRSR" id="PIRSR613078-1"/>
    </source>
</evidence>
<keyword evidence="5" id="KW-1185">Reference proteome</keyword>
<dbReference type="Gene3D" id="3.40.50.1240">
    <property type="entry name" value="Phosphoglycerate mutase-like"/>
    <property type="match status" value="1"/>
</dbReference>
<evidence type="ECO:0000313" key="5">
    <source>
        <dbReference type="Proteomes" id="UP000298412"/>
    </source>
</evidence>
<organism evidence="4 5">
    <name type="scientific">Cryobacterium algoritolerans</name>
    <dbReference type="NCBI Taxonomy" id="1259184"/>
    <lineage>
        <taxon>Bacteria</taxon>
        <taxon>Bacillati</taxon>
        <taxon>Actinomycetota</taxon>
        <taxon>Actinomycetes</taxon>
        <taxon>Micrococcales</taxon>
        <taxon>Microbacteriaceae</taxon>
        <taxon>Cryobacterium</taxon>
    </lineage>
</organism>
<sequence length="270" mass="29395">MPLATERHHHHESPHHLHSIRDRPARAARRRQDRTVGLGHRRSMSGQIHFVRHAETLFNVNRQLQGWCDSPLTERGERQAAALGERMRDVPLAAAFVSDLTRTRTTMAAALAGHPHLDPTPLKELREWHFGSWEGQPNADLWTPVFAEHGRQYAPGPADWPALTAHGFDGVIDSINRLDPIGRAETGADVNARVTAALEIVIAAAECATQQDAGDVLVVTHGSVLGNLLRSIVPEYRLGASIPNCGVVSVTLQGGEWAAAGVDLSCGQVH</sequence>
<dbReference type="EMBL" id="SOFP01000075">
    <property type="protein sequence ID" value="TFC10404.1"/>
    <property type="molecule type" value="Genomic_DNA"/>
</dbReference>
<dbReference type="InterPro" id="IPR029033">
    <property type="entry name" value="His_PPase_superfam"/>
</dbReference>
<dbReference type="Pfam" id="PF00300">
    <property type="entry name" value="His_Phos_1"/>
    <property type="match status" value="1"/>
</dbReference>
<protein>
    <submittedName>
        <fullName evidence="4">Histidine phosphatase family protein</fullName>
    </submittedName>
</protein>
<dbReference type="GO" id="GO:0016791">
    <property type="term" value="F:phosphatase activity"/>
    <property type="evidence" value="ECO:0007669"/>
    <property type="project" value="TreeGrafter"/>
</dbReference>
<proteinExistence type="predicted"/>
<dbReference type="GO" id="GO:0005737">
    <property type="term" value="C:cytoplasm"/>
    <property type="evidence" value="ECO:0007669"/>
    <property type="project" value="TreeGrafter"/>
</dbReference>
<dbReference type="PANTHER" id="PTHR48100:SF1">
    <property type="entry name" value="HISTIDINE PHOSPHATASE FAMILY PROTEIN-RELATED"/>
    <property type="match status" value="1"/>
</dbReference>
<name>A0A4R8WI74_9MICO</name>
<dbReference type="OrthoDB" id="4131070at2"/>
<dbReference type="PANTHER" id="PTHR48100">
    <property type="entry name" value="BROAD-SPECIFICITY PHOSPHATASE YOR283W-RELATED"/>
    <property type="match status" value="1"/>
</dbReference>
<dbReference type="InterPro" id="IPR013078">
    <property type="entry name" value="His_Pase_superF_clade-1"/>
</dbReference>
<evidence type="ECO:0000313" key="4">
    <source>
        <dbReference type="EMBL" id="TFC10404.1"/>
    </source>
</evidence>
<dbReference type="CDD" id="cd07067">
    <property type="entry name" value="HP_PGM_like"/>
    <property type="match status" value="1"/>
</dbReference>
<dbReference type="Proteomes" id="UP000298412">
    <property type="component" value="Unassembled WGS sequence"/>
</dbReference>
<reference evidence="4 5" key="1">
    <citation type="submission" date="2019-03" db="EMBL/GenBank/DDBJ databases">
        <title>Genomics of glacier-inhabiting Cryobacterium strains.</title>
        <authorList>
            <person name="Liu Q."/>
            <person name="Xin Y.-H."/>
        </authorList>
    </citation>
    <scope>NUCLEOTIDE SEQUENCE [LARGE SCALE GENOMIC DNA]</scope>
    <source>
        <strain evidence="4 5">MDT1-3</strain>
    </source>
</reference>
<comment type="caution">
    <text evidence="4">The sequence shown here is derived from an EMBL/GenBank/DDBJ whole genome shotgun (WGS) entry which is preliminary data.</text>
</comment>
<evidence type="ECO:0000256" key="2">
    <source>
        <dbReference type="PIRSR" id="PIRSR613078-2"/>
    </source>
</evidence>
<gene>
    <name evidence="4" type="ORF">E3O19_15495</name>
</gene>
<dbReference type="SUPFAM" id="SSF53254">
    <property type="entry name" value="Phosphoglycerate mutase-like"/>
    <property type="match status" value="1"/>
</dbReference>
<feature type="region of interest" description="Disordered" evidence="3">
    <location>
        <begin position="1"/>
        <end position="38"/>
    </location>
</feature>
<feature type="binding site" evidence="2">
    <location>
        <position position="102"/>
    </location>
    <ligand>
        <name>substrate</name>
    </ligand>
</feature>
<feature type="binding site" evidence="2">
    <location>
        <begin position="52"/>
        <end position="59"/>
    </location>
    <ligand>
        <name>substrate</name>
    </ligand>
</feature>
<dbReference type="AlphaFoldDB" id="A0A4R8WI74"/>
<feature type="active site" description="Tele-phosphohistidine intermediate" evidence="1">
    <location>
        <position position="53"/>
    </location>
</feature>
<dbReference type="InterPro" id="IPR050275">
    <property type="entry name" value="PGM_Phosphatase"/>
</dbReference>
<dbReference type="SMART" id="SM00855">
    <property type="entry name" value="PGAM"/>
    <property type="match status" value="1"/>
</dbReference>
<feature type="compositionally biased region" description="Basic residues" evidence="3">
    <location>
        <begin position="7"/>
        <end position="18"/>
    </location>
</feature>